<feature type="domain" description="Acetyl xylan esterase" evidence="3">
    <location>
        <begin position="2"/>
        <end position="319"/>
    </location>
</feature>
<dbReference type="EMBL" id="QUMS01000001">
    <property type="protein sequence ID" value="REG11319.1"/>
    <property type="molecule type" value="Genomic_DNA"/>
</dbReference>
<dbReference type="Gene3D" id="3.40.50.1820">
    <property type="entry name" value="alpha/beta hydrolase"/>
    <property type="match status" value="1"/>
</dbReference>
<reference evidence="4 5" key="1">
    <citation type="submission" date="2018-08" db="EMBL/GenBank/DDBJ databases">
        <title>Genomic Encyclopedia of Type Strains, Phase IV (KMG-IV): sequencing the most valuable type-strain genomes for metagenomic binning, comparative biology and taxonomic classification.</title>
        <authorList>
            <person name="Goeker M."/>
        </authorList>
    </citation>
    <scope>NUCLEOTIDE SEQUENCE [LARGE SCALE GENOMIC DNA]</scope>
    <source>
        <strain evidence="4 5">DSM 23923</strain>
    </source>
</reference>
<evidence type="ECO:0000256" key="1">
    <source>
        <dbReference type="PIRSR" id="PIRSR639069-1"/>
    </source>
</evidence>
<gene>
    <name evidence="4" type="ORF">DFR64_1197</name>
</gene>
<proteinExistence type="predicted"/>
<evidence type="ECO:0000313" key="5">
    <source>
        <dbReference type="Proteomes" id="UP000256388"/>
    </source>
</evidence>
<dbReference type="Pfam" id="PF05448">
    <property type="entry name" value="AXE1"/>
    <property type="match status" value="1"/>
</dbReference>
<evidence type="ECO:0000259" key="3">
    <source>
        <dbReference type="Pfam" id="PF05448"/>
    </source>
</evidence>
<dbReference type="AlphaFoldDB" id="A0A347ZS35"/>
<feature type="active site" description="Nucleophile" evidence="1">
    <location>
        <position position="187"/>
    </location>
</feature>
<feature type="active site" description="Charge relay system" evidence="1">
    <location>
        <position position="302"/>
    </location>
</feature>
<dbReference type="GO" id="GO:0005976">
    <property type="term" value="P:polysaccharide metabolic process"/>
    <property type="evidence" value="ECO:0007669"/>
    <property type="project" value="TreeGrafter"/>
</dbReference>
<organism evidence="4 5">
    <name type="scientific">Pelolinea submarina</name>
    <dbReference type="NCBI Taxonomy" id="913107"/>
    <lineage>
        <taxon>Bacteria</taxon>
        <taxon>Bacillati</taxon>
        <taxon>Chloroflexota</taxon>
        <taxon>Anaerolineae</taxon>
        <taxon>Anaerolineales</taxon>
        <taxon>Anaerolineaceae</taxon>
        <taxon>Pelolinea</taxon>
    </lineage>
</organism>
<dbReference type="PANTHER" id="PTHR40111:SF1">
    <property type="entry name" value="CEPHALOSPORIN-C DEACETYLASE"/>
    <property type="match status" value="1"/>
</dbReference>
<feature type="binding site" evidence="2">
    <location>
        <position position="91"/>
    </location>
    <ligand>
        <name>substrate</name>
    </ligand>
</feature>
<feature type="active site" description="Charge relay system" evidence="1">
    <location>
        <position position="273"/>
    </location>
</feature>
<sequence length="322" mass="35669">MLFDLSLPELQRYLPERDEPQDFDAFWSETLAAARKYPLDAVFTQVDYSMALVDTYDVTFNGYDGQPVKGWLILPRNAQKPLPCVVEYIGYGGGRGFPTDWLLYPSAGYATFVMDTRGQGSAWRQGDTPDLPSEGSSPHFPGFMTLGVLDPATYYYRRVFTDAVRAVEAARSHAGIDEKRIIVTGASQGGGITLAVSGLVAGLTAVMPDVPFLCHFFRAATITDEDPYHEIASFLKVHRDKTETVFRTLSYFDGMNFAARATAPALFSTGLMDVTCPPSTVFAAYNHYAGDKEIRAYHFNLHDGGGTHHDLEKLRFLSKVLN</sequence>
<dbReference type="GO" id="GO:0052689">
    <property type="term" value="F:carboxylic ester hydrolase activity"/>
    <property type="evidence" value="ECO:0007669"/>
    <property type="project" value="TreeGrafter"/>
</dbReference>
<keyword evidence="5" id="KW-1185">Reference proteome</keyword>
<dbReference type="PANTHER" id="PTHR40111">
    <property type="entry name" value="CEPHALOSPORIN-C DEACETYLASE"/>
    <property type="match status" value="1"/>
</dbReference>
<comment type="caution">
    <text evidence="4">The sequence shown here is derived from an EMBL/GenBank/DDBJ whole genome shotgun (WGS) entry which is preliminary data.</text>
</comment>
<dbReference type="InterPro" id="IPR008391">
    <property type="entry name" value="AXE1_dom"/>
</dbReference>
<name>A0A347ZS35_9CHLR</name>
<evidence type="ECO:0000313" key="4">
    <source>
        <dbReference type="EMBL" id="REG11319.1"/>
    </source>
</evidence>
<dbReference type="InterPro" id="IPR029058">
    <property type="entry name" value="AB_hydrolase_fold"/>
</dbReference>
<evidence type="ECO:0000256" key="2">
    <source>
        <dbReference type="PIRSR" id="PIRSR639069-2"/>
    </source>
</evidence>
<dbReference type="Proteomes" id="UP000256388">
    <property type="component" value="Unassembled WGS sequence"/>
</dbReference>
<protein>
    <submittedName>
        <fullName evidence="4">Cephalosporin-C deacetylase</fullName>
    </submittedName>
</protein>
<accession>A0A347ZS35</accession>
<dbReference type="SUPFAM" id="SSF53474">
    <property type="entry name" value="alpha/beta-Hydrolases"/>
    <property type="match status" value="1"/>
</dbReference>
<dbReference type="InterPro" id="IPR039069">
    <property type="entry name" value="CE7"/>
</dbReference>